<evidence type="ECO:0000313" key="3">
    <source>
        <dbReference type="Proteomes" id="UP000014962"/>
    </source>
</evidence>
<dbReference type="EMBL" id="ATMR01000199">
    <property type="protein sequence ID" value="EPR70313.1"/>
    <property type="molecule type" value="Genomic_DNA"/>
</dbReference>
<dbReference type="OrthoDB" id="597510at2"/>
<feature type="compositionally biased region" description="Basic and acidic residues" evidence="1">
    <location>
        <begin position="14"/>
        <end position="26"/>
    </location>
</feature>
<accession>S7X2G7</accession>
<comment type="caution">
    <text evidence="2">The sequence shown here is derived from an EMBL/GenBank/DDBJ whole genome shotgun (WGS) entry which is preliminary data.</text>
</comment>
<proteinExistence type="predicted"/>
<evidence type="ECO:0000313" key="2">
    <source>
        <dbReference type="EMBL" id="EPR70313.1"/>
    </source>
</evidence>
<reference evidence="2 3" key="1">
    <citation type="journal article" date="2013" name="Genome Announc.">
        <title>Draft Genome Sequence of Winogradskyella psychrotolerans RS-3T, Isolated from the Marine Transect of Kongsfjorden, Ny-Alesund, Svalbard, Arctic Ocean.</title>
        <authorList>
            <person name="Kumar Pinnaka A."/>
            <person name="Ara S."/>
            <person name="Singh A."/>
            <person name="Shivaji S."/>
        </authorList>
    </citation>
    <scope>NUCLEOTIDE SEQUENCE [LARGE SCALE GENOMIC DNA]</scope>
    <source>
        <strain evidence="2 3">RS-3</strain>
    </source>
</reference>
<feature type="region of interest" description="Disordered" evidence="1">
    <location>
        <begin position="1"/>
        <end position="26"/>
    </location>
</feature>
<name>S7X2G7_9FLAO</name>
<dbReference type="STRING" id="641526.ADIWIN_3669"/>
<dbReference type="Proteomes" id="UP000014962">
    <property type="component" value="Unassembled WGS sequence"/>
</dbReference>
<dbReference type="AlphaFoldDB" id="S7X2G7"/>
<protein>
    <submittedName>
        <fullName evidence="2">Uncharacterized protein</fullName>
    </submittedName>
</protein>
<keyword evidence="3" id="KW-1185">Reference proteome</keyword>
<gene>
    <name evidence="2" type="ORF">ADIWIN_3669</name>
</gene>
<dbReference type="RefSeq" id="WP_020897182.1">
    <property type="nucleotide sequence ID" value="NZ_ATMR01000199.1"/>
</dbReference>
<evidence type="ECO:0000256" key="1">
    <source>
        <dbReference type="SAM" id="MobiDB-lite"/>
    </source>
</evidence>
<sequence length="65" mass="7281">MSDDYKSDSGNYFDNDKGEDKGHFSSAHEDAYDAEKISALLRVTNSIVELGIHQSILFQLNLSNE</sequence>
<organism evidence="2 3">
    <name type="scientific">Winogradskyella psychrotolerans RS-3</name>
    <dbReference type="NCBI Taxonomy" id="641526"/>
    <lineage>
        <taxon>Bacteria</taxon>
        <taxon>Pseudomonadati</taxon>
        <taxon>Bacteroidota</taxon>
        <taxon>Flavobacteriia</taxon>
        <taxon>Flavobacteriales</taxon>
        <taxon>Flavobacteriaceae</taxon>
        <taxon>Winogradskyella</taxon>
    </lineage>
</organism>